<proteinExistence type="inferred from homology"/>
<dbReference type="GO" id="GO:0071786">
    <property type="term" value="P:endoplasmic reticulum tubular network organization"/>
    <property type="evidence" value="ECO:0007669"/>
    <property type="project" value="TreeGrafter"/>
</dbReference>
<feature type="transmembrane region" description="Helical" evidence="1">
    <location>
        <begin position="34"/>
        <end position="55"/>
    </location>
</feature>
<evidence type="ECO:0000313" key="2">
    <source>
        <dbReference type="EnsemblMetazoa" id="MESCA009544-PA"/>
    </source>
</evidence>
<dbReference type="GO" id="GO:0005881">
    <property type="term" value="C:cytoplasmic microtubule"/>
    <property type="evidence" value="ECO:0007669"/>
    <property type="project" value="TreeGrafter"/>
</dbReference>
<comment type="caution">
    <text evidence="1">Lacks conserved residue(s) required for the propagation of feature annotation.</text>
</comment>
<sequence length="141" mass="16655">MVSRMLALLIGILYPAYGSYRALKYSKYDEIKQWLIYWVVFAVFTFFETVTDFAVPWFPFYREIKLLIILWLVSPGTDGSSVLYGQIILPTLEENEGKILDFAIKTRNKFYKHAVQIFWRICSNVKNMCNYYSEMMVGLKI</sequence>
<dbReference type="STRING" id="36166.T1H073"/>
<dbReference type="PANTHER" id="PTHR12300:SF117">
    <property type="entry name" value="LP05237P-RELATED"/>
    <property type="match status" value="1"/>
</dbReference>
<protein>
    <recommendedName>
        <fullName evidence="1">Receptor expression-enhancing protein</fullName>
    </recommendedName>
</protein>
<dbReference type="HOGENOM" id="CLU_028431_0_2_1"/>
<keyword evidence="1" id="KW-0812">Transmembrane</keyword>
<evidence type="ECO:0000256" key="1">
    <source>
        <dbReference type="RuleBase" id="RU362006"/>
    </source>
</evidence>
<reference evidence="3" key="1">
    <citation type="submission" date="2013-02" db="EMBL/GenBank/DDBJ databases">
        <authorList>
            <person name="Hughes D."/>
        </authorList>
    </citation>
    <scope>NUCLEOTIDE SEQUENCE</scope>
    <source>
        <strain>Durham</strain>
        <strain evidence="3">NC isolate 2 -- Noor lab</strain>
    </source>
</reference>
<dbReference type="EMBL" id="CAQQ02133708">
    <property type="status" value="NOT_ANNOTATED_CDS"/>
    <property type="molecule type" value="Genomic_DNA"/>
</dbReference>
<dbReference type="GO" id="GO:0008017">
    <property type="term" value="F:microtubule binding"/>
    <property type="evidence" value="ECO:0007669"/>
    <property type="project" value="TreeGrafter"/>
</dbReference>
<dbReference type="OMA" id="PYMSRHE"/>
<comment type="similarity">
    <text evidence="1">Belongs to the DP1 family.</text>
</comment>
<organism evidence="2 3">
    <name type="scientific">Megaselia scalaris</name>
    <name type="common">Humpbacked fly</name>
    <name type="synonym">Phora scalaris</name>
    <dbReference type="NCBI Taxonomy" id="36166"/>
    <lineage>
        <taxon>Eukaryota</taxon>
        <taxon>Metazoa</taxon>
        <taxon>Ecdysozoa</taxon>
        <taxon>Arthropoda</taxon>
        <taxon>Hexapoda</taxon>
        <taxon>Insecta</taxon>
        <taxon>Pterygota</taxon>
        <taxon>Neoptera</taxon>
        <taxon>Endopterygota</taxon>
        <taxon>Diptera</taxon>
        <taxon>Brachycera</taxon>
        <taxon>Muscomorpha</taxon>
        <taxon>Platypezoidea</taxon>
        <taxon>Phoridae</taxon>
        <taxon>Megaseliini</taxon>
        <taxon>Megaselia</taxon>
    </lineage>
</organism>
<name>T1H073_MEGSC</name>
<dbReference type="AlphaFoldDB" id="T1H073"/>
<keyword evidence="1" id="KW-0472">Membrane</keyword>
<comment type="subcellular location">
    <subcellularLocation>
        <location evidence="1">Membrane</location>
        <topology evidence="1">Multi-pass membrane protein</topology>
    </subcellularLocation>
</comment>
<evidence type="ECO:0000313" key="3">
    <source>
        <dbReference type="Proteomes" id="UP000015102"/>
    </source>
</evidence>
<dbReference type="Proteomes" id="UP000015102">
    <property type="component" value="Unassembled WGS sequence"/>
</dbReference>
<accession>T1H073</accession>
<dbReference type="GO" id="GO:0071782">
    <property type="term" value="C:endoplasmic reticulum tubular network"/>
    <property type="evidence" value="ECO:0007669"/>
    <property type="project" value="TreeGrafter"/>
</dbReference>
<reference evidence="2" key="2">
    <citation type="submission" date="2015-06" db="UniProtKB">
        <authorList>
            <consortium name="EnsemblMetazoa"/>
        </authorList>
    </citation>
    <scope>IDENTIFICATION</scope>
</reference>
<dbReference type="InterPro" id="IPR004345">
    <property type="entry name" value="TB2_DP1_HVA22"/>
</dbReference>
<dbReference type="PANTHER" id="PTHR12300">
    <property type="entry name" value="HVA22-LIKE PROTEINS"/>
    <property type="match status" value="1"/>
</dbReference>
<dbReference type="EnsemblMetazoa" id="MESCA009544-RA">
    <property type="protein sequence ID" value="MESCA009544-PA"/>
    <property type="gene ID" value="MESCA009544"/>
</dbReference>
<keyword evidence="3" id="KW-1185">Reference proteome</keyword>
<dbReference type="Pfam" id="PF03134">
    <property type="entry name" value="TB2_DP1_HVA22"/>
    <property type="match status" value="1"/>
</dbReference>
<dbReference type="GO" id="GO:0005789">
    <property type="term" value="C:endoplasmic reticulum membrane"/>
    <property type="evidence" value="ECO:0007669"/>
    <property type="project" value="TreeGrafter"/>
</dbReference>
<keyword evidence="1" id="KW-1133">Transmembrane helix</keyword>